<feature type="compositionally biased region" description="Basic residues" evidence="1">
    <location>
        <begin position="70"/>
        <end position="80"/>
    </location>
</feature>
<dbReference type="EMBL" id="UYSU01034282">
    <property type="protein sequence ID" value="VDL94127.1"/>
    <property type="molecule type" value="Genomic_DNA"/>
</dbReference>
<evidence type="ECO:0000313" key="3">
    <source>
        <dbReference type="Proteomes" id="UP000275846"/>
    </source>
</evidence>
<sequence length="119" mass="13625">MSLNQFNAILFADTTFHTVHGTLEEQFVVANKLKKKKKKKKKKKVAPESDTTFHTVHGTLEEQFLVANKLKKKKKKKKKKDANNNLNPRYSTAPQPSRWVVGLRVFSRGKRVYSLGSLA</sequence>
<proteinExistence type="predicted"/>
<gene>
    <name evidence="2" type="ORF">SSLN_LOCUS7742</name>
</gene>
<evidence type="ECO:0000256" key="1">
    <source>
        <dbReference type="SAM" id="MobiDB-lite"/>
    </source>
</evidence>
<dbReference type="AlphaFoldDB" id="A0A183SU44"/>
<dbReference type="WBParaSite" id="SSLN_0000803701-mRNA-1">
    <property type="protein sequence ID" value="SSLN_0000803701-mRNA-1"/>
    <property type="gene ID" value="SSLN_0000803701"/>
</dbReference>
<protein>
    <submittedName>
        <fullName evidence="2 4">Uncharacterized protein</fullName>
    </submittedName>
</protein>
<dbReference type="Proteomes" id="UP000275846">
    <property type="component" value="Unassembled WGS sequence"/>
</dbReference>
<evidence type="ECO:0000313" key="4">
    <source>
        <dbReference type="WBParaSite" id="SSLN_0000803701-mRNA-1"/>
    </source>
</evidence>
<feature type="region of interest" description="Disordered" evidence="1">
    <location>
        <begin position="70"/>
        <end position="94"/>
    </location>
</feature>
<reference evidence="2 3" key="2">
    <citation type="submission" date="2018-11" db="EMBL/GenBank/DDBJ databases">
        <authorList>
            <consortium name="Pathogen Informatics"/>
        </authorList>
    </citation>
    <scope>NUCLEOTIDE SEQUENCE [LARGE SCALE GENOMIC DNA]</scope>
    <source>
        <strain evidence="2 3">NST_G2</strain>
    </source>
</reference>
<feature type="compositionally biased region" description="Polar residues" evidence="1">
    <location>
        <begin position="83"/>
        <end position="94"/>
    </location>
</feature>
<organism evidence="4">
    <name type="scientific">Schistocephalus solidus</name>
    <name type="common">Tapeworm</name>
    <dbReference type="NCBI Taxonomy" id="70667"/>
    <lineage>
        <taxon>Eukaryota</taxon>
        <taxon>Metazoa</taxon>
        <taxon>Spiralia</taxon>
        <taxon>Lophotrochozoa</taxon>
        <taxon>Platyhelminthes</taxon>
        <taxon>Cestoda</taxon>
        <taxon>Eucestoda</taxon>
        <taxon>Diphyllobothriidea</taxon>
        <taxon>Diphyllobothriidae</taxon>
        <taxon>Schistocephalus</taxon>
    </lineage>
</organism>
<evidence type="ECO:0000313" key="2">
    <source>
        <dbReference type="EMBL" id="VDL94127.1"/>
    </source>
</evidence>
<accession>A0A183SU44</accession>
<reference evidence="4" key="1">
    <citation type="submission" date="2016-06" db="UniProtKB">
        <authorList>
            <consortium name="WormBaseParasite"/>
        </authorList>
    </citation>
    <scope>IDENTIFICATION</scope>
</reference>
<name>A0A183SU44_SCHSO</name>
<keyword evidence="3" id="KW-1185">Reference proteome</keyword>